<evidence type="ECO:0000313" key="4">
    <source>
        <dbReference type="Proteomes" id="UP000321353"/>
    </source>
</evidence>
<feature type="signal peptide" evidence="1">
    <location>
        <begin position="1"/>
        <end position="19"/>
    </location>
</feature>
<keyword evidence="1" id="KW-0732">Signal</keyword>
<feature type="chain" id="PRO_5022853381" description="EF-hand domain-containing protein" evidence="1">
    <location>
        <begin position="20"/>
        <end position="819"/>
    </location>
</feature>
<dbReference type="AlphaFoldDB" id="A0A5B9MLM5"/>
<dbReference type="PROSITE" id="PS50222">
    <property type="entry name" value="EF_HAND_2"/>
    <property type="match status" value="1"/>
</dbReference>
<dbReference type="NCBIfam" id="NF038032">
    <property type="entry name" value="CehA_McbA_metalo"/>
    <property type="match status" value="1"/>
</dbReference>
<evidence type="ECO:0000313" key="3">
    <source>
        <dbReference type="EMBL" id="QEG00877.1"/>
    </source>
</evidence>
<evidence type="ECO:0000259" key="2">
    <source>
        <dbReference type="PROSITE" id="PS50222"/>
    </source>
</evidence>
<dbReference type="Proteomes" id="UP000321353">
    <property type="component" value="Chromosome"/>
</dbReference>
<dbReference type="GO" id="GO:0005509">
    <property type="term" value="F:calcium ion binding"/>
    <property type="evidence" value="ECO:0007669"/>
    <property type="project" value="InterPro"/>
</dbReference>
<dbReference type="PROSITE" id="PS00018">
    <property type="entry name" value="EF_HAND_1"/>
    <property type="match status" value="1"/>
</dbReference>
<gene>
    <name evidence="3" type="ORF">Mal15_49530</name>
</gene>
<feature type="domain" description="EF-hand" evidence="2">
    <location>
        <begin position="467"/>
        <end position="502"/>
    </location>
</feature>
<accession>A0A5B9MLM5</accession>
<dbReference type="InterPro" id="IPR011992">
    <property type="entry name" value="EF-hand-dom_pair"/>
</dbReference>
<name>A0A5B9MLM5_9BACT</name>
<dbReference type="InterPro" id="IPR018247">
    <property type="entry name" value="EF_Hand_1_Ca_BS"/>
</dbReference>
<dbReference type="EMBL" id="CP036264">
    <property type="protein sequence ID" value="QEG00877.1"/>
    <property type="molecule type" value="Genomic_DNA"/>
</dbReference>
<dbReference type="KEGG" id="smam:Mal15_49530"/>
<evidence type="ECO:0000256" key="1">
    <source>
        <dbReference type="SAM" id="SignalP"/>
    </source>
</evidence>
<dbReference type="RefSeq" id="WP_147870045.1">
    <property type="nucleotide sequence ID" value="NZ_CP036264.1"/>
</dbReference>
<protein>
    <recommendedName>
        <fullName evidence="2">EF-hand domain-containing protein</fullName>
    </recommendedName>
</protein>
<sequence precursor="true">MRAIMIALCLAIVAATSFAADSVPVVPVDGQPLGANVTRLIEALEYLGQPLDHDIAQSLRTAAKQRDATALQETLDEHVLFVVSLNPEVRVKVARGPAAATLQQAGYACHIVKVINNSTVTRALRILSPQSGPVYAGAAEGILKRQAQTELNENENVDRATDRFLELEMYNDQPMSPQLSGLEVEYALAMIYCSESGKREATIGFDVGAGTQDIGFRGEVPVLFDVRPAKPLKLRIADEDGTPTTARLTFRDKLGHVYPPQMKRLAPDFFFQPQIYRADGDTVLLPNVELEVTYNRGPEYKNATTTVALQDPSNDELSLQLQRWVDPMEFGFYCGDHHIHGAGCSHYDNPTQGVSPRDMFAQVKGEGLNVGCVLTWGPCFEYQRRYFSPIADTVSEPTTILKYDLEISGFGSAALGHVCLLRLKDQTYPGSGGTKDMGWPTWTVPVMRWAKQQGGVTGYPHSAMHVNPGAAAQRMLRRYDRDQDQFLSAAETSDALLPKPFAQTDIDGNGTLDLNELAKTIDAAADQIPNLCVPEMNGAGAMEICVSTAEGVCDFISAMDTERIPEWNTWYHLLNCGFPIKLSGETDFPCMSSRRVGQGRVYVQLGDPQNFNFDHWCEGLRRGQSYVSDGFAHALAFAVNGQPPGNDDVTLESPGNVTIEAKVAFAAEQPNAVAYGGIMPSGGRRVVGDTRLLHAPRDSGIQRGGNRTVEIVVNGKVVESRDVPADGRIHELEFRVPINRSSWVALRQFPQLHTNPVNVIVAGRPIRAASDSARWCEETIHLLWKNRERFIAEDERAEARATYDRAIETYRRIAVESAL</sequence>
<dbReference type="Gene3D" id="1.10.238.10">
    <property type="entry name" value="EF-hand"/>
    <property type="match status" value="1"/>
</dbReference>
<reference evidence="3 4" key="1">
    <citation type="submission" date="2019-02" db="EMBL/GenBank/DDBJ databases">
        <title>Planctomycetal bacteria perform biofilm scaping via a novel small molecule.</title>
        <authorList>
            <person name="Jeske O."/>
            <person name="Boedeker C."/>
            <person name="Wiegand S."/>
            <person name="Breitling P."/>
            <person name="Kallscheuer N."/>
            <person name="Jogler M."/>
            <person name="Rohde M."/>
            <person name="Petersen J."/>
            <person name="Medema M.H."/>
            <person name="Surup F."/>
            <person name="Jogler C."/>
        </authorList>
    </citation>
    <scope>NUCLEOTIDE SEQUENCE [LARGE SCALE GENOMIC DNA]</scope>
    <source>
        <strain evidence="3 4">Mal15</strain>
    </source>
</reference>
<proteinExistence type="predicted"/>
<dbReference type="InterPro" id="IPR002048">
    <property type="entry name" value="EF_hand_dom"/>
</dbReference>
<keyword evidence="4" id="KW-1185">Reference proteome</keyword>
<organism evidence="3 4">
    <name type="scientific">Stieleria maiorica</name>
    <dbReference type="NCBI Taxonomy" id="2795974"/>
    <lineage>
        <taxon>Bacteria</taxon>
        <taxon>Pseudomonadati</taxon>
        <taxon>Planctomycetota</taxon>
        <taxon>Planctomycetia</taxon>
        <taxon>Pirellulales</taxon>
        <taxon>Pirellulaceae</taxon>
        <taxon>Stieleria</taxon>
    </lineage>
</organism>
<dbReference type="SUPFAM" id="SSF47473">
    <property type="entry name" value="EF-hand"/>
    <property type="match status" value="1"/>
</dbReference>